<dbReference type="PANTHER" id="PTHR47859">
    <property type="entry name" value="PENTATRICOPEPTIDE REPEAT-CONTAINING PROTEIN"/>
    <property type="match status" value="1"/>
</dbReference>
<evidence type="ECO:0000313" key="1">
    <source>
        <dbReference type="EMBL" id="ONK69411.1"/>
    </source>
</evidence>
<protein>
    <submittedName>
        <fullName evidence="1">Uncharacterized protein</fullName>
    </submittedName>
</protein>
<dbReference type="EMBL" id="CM007385">
    <property type="protein sequence ID" value="ONK69411.1"/>
    <property type="molecule type" value="Genomic_DNA"/>
</dbReference>
<sequence>MRGIRVAHEAIQRFRQESLEGADGEQTVSPVQQRNLREEEAFDWLKFAGDHDFAHAMLYIFSSESGSRQSFVDVDHCMELMEKQFVGKSEITYWELLKHPVVEKARKS</sequence>
<proteinExistence type="predicted"/>
<organism evidence="1 2">
    <name type="scientific">Asparagus officinalis</name>
    <name type="common">Garden asparagus</name>
    <dbReference type="NCBI Taxonomy" id="4686"/>
    <lineage>
        <taxon>Eukaryota</taxon>
        <taxon>Viridiplantae</taxon>
        <taxon>Streptophyta</taxon>
        <taxon>Embryophyta</taxon>
        <taxon>Tracheophyta</taxon>
        <taxon>Spermatophyta</taxon>
        <taxon>Magnoliopsida</taxon>
        <taxon>Liliopsida</taxon>
        <taxon>Asparagales</taxon>
        <taxon>Asparagaceae</taxon>
        <taxon>Asparagoideae</taxon>
        <taxon>Asparagus</taxon>
    </lineage>
</organism>
<gene>
    <name evidence="1" type="ORF">A4U43_C05F22580</name>
</gene>
<dbReference type="AlphaFoldDB" id="A0A5P1EY32"/>
<name>A0A5P1EY32_ASPOF</name>
<reference evidence="2" key="1">
    <citation type="journal article" date="2017" name="Nat. Commun.">
        <title>The asparagus genome sheds light on the origin and evolution of a young Y chromosome.</title>
        <authorList>
            <person name="Harkess A."/>
            <person name="Zhou J."/>
            <person name="Xu C."/>
            <person name="Bowers J.E."/>
            <person name="Van der Hulst R."/>
            <person name="Ayyampalayam S."/>
            <person name="Mercati F."/>
            <person name="Riccardi P."/>
            <person name="McKain M.R."/>
            <person name="Kakrana A."/>
            <person name="Tang H."/>
            <person name="Ray J."/>
            <person name="Groenendijk J."/>
            <person name="Arikit S."/>
            <person name="Mathioni S.M."/>
            <person name="Nakano M."/>
            <person name="Shan H."/>
            <person name="Telgmann-Rauber A."/>
            <person name="Kanno A."/>
            <person name="Yue Z."/>
            <person name="Chen H."/>
            <person name="Li W."/>
            <person name="Chen Y."/>
            <person name="Xu X."/>
            <person name="Zhang Y."/>
            <person name="Luo S."/>
            <person name="Chen H."/>
            <person name="Gao J."/>
            <person name="Mao Z."/>
            <person name="Pires J.C."/>
            <person name="Luo M."/>
            <person name="Kudrna D."/>
            <person name="Wing R.A."/>
            <person name="Meyers B.C."/>
            <person name="Yi K."/>
            <person name="Kong H."/>
            <person name="Lavrijsen P."/>
            <person name="Sunseri F."/>
            <person name="Falavigna A."/>
            <person name="Ye Y."/>
            <person name="Leebens-Mack J.H."/>
            <person name="Chen G."/>
        </authorList>
    </citation>
    <scope>NUCLEOTIDE SEQUENCE [LARGE SCALE GENOMIC DNA]</scope>
    <source>
        <strain evidence="2">cv. DH0086</strain>
    </source>
</reference>
<keyword evidence="2" id="KW-1185">Reference proteome</keyword>
<dbReference type="Gramene" id="ONK69411">
    <property type="protein sequence ID" value="ONK69411"/>
    <property type="gene ID" value="A4U43_C05F22580"/>
</dbReference>
<dbReference type="PANTHER" id="PTHR47859:SF1">
    <property type="entry name" value="PENTATRICOPEPTIDE REPEAT-CONTAINING PROTEIN"/>
    <property type="match status" value="1"/>
</dbReference>
<accession>A0A5P1EY32</accession>
<evidence type="ECO:0000313" key="2">
    <source>
        <dbReference type="Proteomes" id="UP000243459"/>
    </source>
</evidence>
<dbReference type="Proteomes" id="UP000243459">
    <property type="component" value="Chromosome 5"/>
</dbReference>